<feature type="domain" description="C2H2-type" evidence="1">
    <location>
        <begin position="4"/>
        <end position="25"/>
    </location>
</feature>
<reference evidence="2 3" key="1">
    <citation type="submission" date="2020-03" db="EMBL/GenBank/DDBJ databases">
        <title>Dissostichus mawsoni Genome sequencing and assembly.</title>
        <authorList>
            <person name="Park H."/>
        </authorList>
    </citation>
    <scope>NUCLEOTIDE SEQUENCE [LARGE SCALE GENOMIC DNA]</scope>
    <source>
        <strain evidence="2">DM0001</strain>
        <tissue evidence="2">Muscle</tissue>
    </source>
</reference>
<dbReference type="EMBL" id="JAAKFY010000022">
    <property type="protein sequence ID" value="KAF3838843.1"/>
    <property type="molecule type" value="Genomic_DNA"/>
</dbReference>
<feature type="non-terminal residue" evidence="2">
    <location>
        <position position="129"/>
    </location>
</feature>
<dbReference type="Proteomes" id="UP000518266">
    <property type="component" value="Unassembled WGS sequence"/>
</dbReference>
<evidence type="ECO:0000313" key="2">
    <source>
        <dbReference type="EMBL" id="KAF3838843.1"/>
    </source>
</evidence>
<proteinExistence type="predicted"/>
<protein>
    <recommendedName>
        <fullName evidence="1">C2H2-type domain-containing protein</fullName>
    </recommendedName>
</protein>
<gene>
    <name evidence="2" type="ORF">F7725_010611</name>
</gene>
<comment type="caution">
    <text evidence="2">The sequence shown here is derived from an EMBL/GenBank/DDBJ whole genome shotgun (WGS) entry which is preliminary data.</text>
</comment>
<organism evidence="2 3">
    <name type="scientific">Dissostichus mawsoni</name>
    <name type="common">Antarctic cod</name>
    <dbReference type="NCBI Taxonomy" id="36200"/>
    <lineage>
        <taxon>Eukaryota</taxon>
        <taxon>Metazoa</taxon>
        <taxon>Chordata</taxon>
        <taxon>Craniata</taxon>
        <taxon>Vertebrata</taxon>
        <taxon>Euteleostomi</taxon>
        <taxon>Actinopterygii</taxon>
        <taxon>Neopterygii</taxon>
        <taxon>Teleostei</taxon>
        <taxon>Neoteleostei</taxon>
        <taxon>Acanthomorphata</taxon>
        <taxon>Eupercaria</taxon>
        <taxon>Perciformes</taxon>
        <taxon>Notothenioidei</taxon>
        <taxon>Nototheniidae</taxon>
        <taxon>Dissostichus</taxon>
    </lineage>
</organism>
<evidence type="ECO:0000259" key="1">
    <source>
        <dbReference type="PROSITE" id="PS00028"/>
    </source>
</evidence>
<evidence type="ECO:0000313" key="3">
    <source>
        <dbReference type="Proteomes" id="UP000518266"/>
    </source>
</evidence>
<dbReference type="InterPro" id="IPR013087">
    <property type="entry name" value="Znf_C2H2_type"/>
</dbReference>
<accession>A0A7J5XPS4</accession>
<sequence length="129" mass="14530">MWSCKGCKETVSSRSKLLHHYKLKHPHFGLPSSSHYQTEDLQKVIEQRFAAALLKLEHLVHVPGKAVDVFLEELCHLICSAPVPLSCDIVRGIFQQRNVHINDLIIRETVDALSFGNPVQRSIQKGGPL</sequence>
<keyword evidence="3" id="KW-1185">Reference proteome</keyword>
<name>A0A7J5XPS4_DISMA</name>
<dbReference type="AlphaFoldDB" id="A0A7J5XPS4"/>
<dbReference type="PROSITE" id="PS00028">
    <property type="entry name" value="ZINC_FINGER_C2H2_1"/>
    <property type="match status" value="1"/>
</dbReference>